<sequence length="170" mass="19201">MGELADRIQAIRVRASTPDGSITADLTDRDRLTLHFPQGFYERCTESDLERRLTALAGLLWVARTREYWRTFSDHTGRQVTGEDTPVSARDIDWRAERDEIVARGYSTDGRIAVKAVGMRQWQVDIAPGTVRALDEHQFTAAVAQAAAELVQDQFAKIAELSNKYYGNDR</sequence>
<dbReference type="EMBL" id="BOQP01000027">
    <property type="protein sequence ID" value="GIM76075.1"/>
    <property type="molecule type" value="Genomic_DNA"/>
</dbReference>
<evidence type="ECO:0000313" key="2">
    <source>
        <dbReference type="Proteomes" id="UP000680865"/>
    </source>
</evidence>
<dbReference type="AlphaFoldDB" id="A0A919VUU5"/>
<evidence type="ECO:0000313" key="1">
    <source>
        <dbReference type="EMBL" id="GIM76075.1"/>
    </source>
</evidence>
<comment type="caution">
    <text evidence="1">The sequence shown here is derived from an EMBL/GenBank/DDBJ whole genome shotgun (WGS) entry which is preliminary data.</text>
</comment>
<accession>A0A919VUU5</accession>
<keyword evidence="2" id="KW-1185">Reference proteome</keyword>
<dbReference type="RefSeq" id="WP_212999531.1">
    <property type="nucleotide sequence ID" value="NZ_BAAATW010000010.1"/>
</dbReference>
<organism evidence="1 2">
    <name type="scientific">Winogradskya consettensis</name>
    <dbReference type="NCBI Taxonomy" id="113560"/>
    <lineage>
        <taxon>Bacteria</taxon>
        <taxon>Bacillati</taxon>
        <taxon>Actinomycetota</taxon>
        <taxon>Actinomycetes</taxon>
        <taxon>Micromonosporales</taxon>
        <taxon>Micromonosporaceae</taxon>
        <taxon>Winogradskya</taxon>
    </lineage>
</organism>
<name>A0A919VUU5_9ACTN</name>
<dbReference type="Proteomes" id="UP000680865">
    <property type="component" value="Unassembled WGS sequence"/>
</dbReference>
<reference evidence="1" key="1">
    <citation type="submission" date="2021-03" db="EMBL/GenBank/DDBJ databases">
        <title>Whole genome shotgun sequence of Actinoplanes consettensis NBRC 14913.</title>
        <authorList>
            <person name="Komaki H."/>
            <person name="Tamura T."/>
        </authorList>
    </citation>
    <scope>NUCLEOTIDE SEQUENCE</scope>
    <source>
        <strain evidence="1">NBRC 14913</strain>
    </source>
</reference>
<gene>
    <name evidence="1" type="ORF">Aco04nite_48520</name>
</gene>
<proteinExistence type="predicted"/>
<protein>
    <submittedName>
        <fullName evidence="1">Uncharacterized protein</fullName>
    </submittedName>
</protein>